<comment type="similarity">
    <text evidence="1">Belongs to the SIP oxidoreductase family.</text>
</comment>
<dbReference type="SUPFAM" id="SSF63380">
    <property type="entry name" value="Riboflavin synthase domain-like"/>
    <property type="match status" value="1"/>
</dbReference>
<dbReference type="Proteomes" id="UP000239181">
    <property type="component" value="Unassembled WGS sequence"/>
</dbReference>
<dbReference type="OrthoDB" id="9814826at2"/>
<protein>
    <submittedName>
        <fullName evidence="3">NADPH-dependent ferric siderophore reductase</fullName>
    </submittedName>
</protein>
<comment type="caution">
    <text evidence="3">The sequence shown here is derived from an EMBL/GenBank/DDBJ whole genome shotgun (WGS) entry which is preliminary data.</text>
</comment>
<reference evidence="3 4" key="1">
    <citation type="submission" date="2017-10" db="EMBL/GenBank/DDBJ databases">
        <title>Draft genome of two endophytic bacteria isolated from 'guarana' Paullinia cupana (Mart.) Ducke.</title>
        <authorList>
            <person name="Siqueira K.A."/>
            <person name="Liotti R.G."/>
            <person name="Mendes T.A."/>
            <person name="Soares M.A."/>
        </authorList>
    </citation>
    <scope>NUCLEOTIDE SEQUENCE [LARGE SCALE GENOMIC DNA]</scope>
    <source>
        <strain evidence="3 4">342</strain>
    </source>
</reference>
<dbReference type="Pfam" id="PF08021">
    <property type="entry name" value="FAD_binding_9"/>
    <property type="match status" value="1"/>
</dbReference>
<proteinExistence type="inferred from homology"/>
<dbReference type="PROSITE" id="PS51384">
    <property type="entry name" value="FAD_FR"/>
    <property type="match status" value="1"/>
</dbReference>
<dbReference type="FunFam" id="2.40.30.10:FF:000055">
    <property type="entry name" value="Siderophore-interacting family protein"/>
    <property type="match status" value="1"/>
</dbReference>
<dbReference type="CDD" id="cd06193">
    <property type="entry name" value="siderophore_interacting"/>
    <property type="match status" value="1"/>
</dbReference>
<dbReference type="PANTHER" id="PTHR30157:SF0">
    <property type="entry name" value="NADPH-DEPENDENT FERRIC-CHELATE REDUCTASE"/>
    <property type="match status" value="1"/>
</dbReference>
<sequence length="308" mass="34550">MIRWWRKPPCWRLASDAYPDYTSSIAPGGCCLPVLRCRISTGSPRRIILSENKSRAPKRVRNELRFRQITVAAKTLVAENFWRIDFIGDDLAGFVSPGFDDHIKVFFPDAVTGELHLPEVTSDGVVWKEGIRPVSRDYTPLWFDGVKKTLTLDFYIHDGGVASSWAAQAQVGDPLAIGGPRGSMIVPEDYAFQLYVCDESGLPAFKRRKETVQGGVRKLFAFADEASGSLYLDGLNGIDVSWLGSGNMHGDRLLALISELDSIQLPHDDYFIWLTGEGEAVKQLNDYFVLQRGCDENFVRAVAYWHQK</sequence>
<dbReference type="Pfam" id="PF04954">
    <property type="entry name" value="SIP"/>
    <property type="match status" value="1"/>
</dbReference>
<dbReference type="PANTHER" id="PTHR30157">
    <property type="entry name" value="FERRIC REDUCTASE, NADPH-DEPENDENT"/>
    <property type="match status" value="1"/>
</dbReference>
<organism evidence="3 4">
    <name type="scientific">Pantoea coffeiphila</name>
    <dbReference type="NCBI Taxonomy" id="1465635"/>
    <lineage>
        <taxon>Bacteria</taxon>
        <taxon>Pseudomonadati</taxon>
        <taxon>Pseudomonadota</taxon>
        <taxon>Gammaproteobacteria</taxon>
        <taxon>Enterobacterales</taxon>
        <taxon>Erwiniaceae</taxon>
        <taxon>Pantoea</taxon>
    </lineage>
</organism>
<dbReference type="InterPro" id="IPR039261">
    <property type="entry name" value="FNR_nucleotide-bd"/>
</dbReference>
<dbReference type="InterPro" id="IPR013113">
    <property type="entry name" value="SIP_FAD-bd"/>
</dbReference>
<name>A0A2S9IGF5_9GAMM</name>
<feature type="domain" description="FAD-binding FR-type" evidence="2">
    <location>
        <begin position="64"/>
        <end position="187"/>
    </location>
</feature>
<evidence type="ECO:0000259" key="2">
    <source>
        <dbReference type="PROSITE" id="PS51384"/>
    </source>
</evidence>
<dbReference type="EMBL" id="PDET01000002">
    <property type="protein sequence ID" value="PRD16867.1"/>
    <property type="molecule type" value="Genomic_DNA"/>
</dbReference>
<gene>
    <name evidence="3" type="ORF">CQW29_04160</name>
</gene>
<evidence type="ECO:0000313" key="4">
    <source>
        <dbReference type="Proteomes" id="UP000239181"/>
    </source>
</evidence>
<dbReference type="GO" id="GO:0016491">
    <property type="term" value="F:oxidoreductase activity"/>
    <property type="evidence" value="ECO:0007669"/>
    <property type="project" value="InterPro"/>
</dbReference>
<dbReference type="AlphaFoldDB" id="A0A2S9IGF5"/>
<dbReference type="InterPro" id="IPR007037">
    <property type="entry name" value="SIP_rossman_dom"/>
</dbReference>
<dbReference type="InterPro" id="IPR017938">
    <property type="entry name" value="Riboflavin_synthase-like_b-brl"/>
</dbReference>
<evidence type="ECO:0000256" key="1">
    <source>
        <dbReference type="ARBA" id="ARBA00035644"/>
    </source>
</evidence>
<dbReference type="Gene3D" id="2.40.30.10">
    <property type="entry name" value="Translation factors"/>
    <property type="match status" value="1"/>
</dbReference>
<dbReference type="InterPro" id="IPR039374">
    <property type="entry name" value="SIP_fam"/>
</dbReference>
<dbReference type="InterPro" id="IPR017927">
    <property type="entry name" value="FAD-bd_FR_type"/>
</dbReference>
<keyword evidence="4" id="KW-1185">Reference proteome</keyword>
<evidence type="ECO:0000313" key="3">
    <source>
        <dbReference type="EMBL" id="PRD16867.1"/>
    </source>
</evidence>
<accession>A0A2S9IGF5</accession>
<dbReference type="Gene3D" id="3.40.50.80">
    <property type="entry name" value="Nucleotide-binding domain of ferredoxin-NADP reductase (FNR) module"/>
    <property type="match status" value="1"/>
</dbReference>